<organism evidence="1 2">
    <name type="scientific">Streptomyces showdoensis</name>
    <dbReference type="NCBI Taxonomy" id="68268"/>
    <lineage>
        <taxon>Bacteria</taxon>
        <taxon>Bacillati</taxon>
        <taxon>Actinomycetota</taxon>
        <taxon>Actinomycetes</taxon>
        <taxon>Kitasatosporales</taxon>
        <taxon>Streptomycetaceae</taxon>
        <taxon>Streptomyces</taxon>
    </lineage>
</organism>
<keyword evidence="2" id="KW-1185">Reference proteome</keyword>
<accession>A0A2P2GS71</accession>
<name>A0A2P2GS71_STREW</name>
<dbReference type="EMBL" id="LAQS01000009">
    <property type="protein sequence ID" value="KKZ74333.1"/>
    <property type="molecule type" value="Genomic_DNA"/>
</dbReference>
<comment type="caution">
    <text evidence="1">The sequence shown here is derived from an EMBL/GenBank/DDBJ whole genome shotgun (WGS) entry which is preliminary data.</text>
</comment>
<dbReference type="RefSeq" id="WP_046906865.1">
    <property type="nucleotide sequence ID" value="NZ_BAAAXG010000026.1"/>
</dbReference>
<evidence type="ECO:0000313" key="2">
    <source>
        <dbReference type="Proteomes" id="UP000265325"/>
    </source>
</evidence>
<evidence type="ECO:0000313" key="1">
    <source>
        <dbReference type="EMBL" id="KKZ74333.1"/>
    </source>
</evidence>
<proteinExistence type="predicted"/>
<dbReference type="OrthoDB" id="4331312at2"/>
<protein>
    <submittedName>
        <fullName evidence="1">Uncharacterized protein</fullName>
    </submittedName>
</protein>
<reference evidence="1 2" key="1">
    <citation type="submission" date="2015-05" db="EMBL/GenBank/DDBJ databases">
        <title>Draft Genome assembly of Streptomyces showdoensis.</title>
        <authorList>
            <person name="Thapa K.K."/>
            <person name="Metsa-Ketela M."/>
        </authorList>
    </citation>
    <scope>NUCLEOTIDE SEQUENCE [LARGE SCALE GENOMIC DNA]</scope>
    <source>
        <strain evidence="1 2">ATCC 15227</strain>
    </source>
</reference>
<sequence>MSAGWKGPARLFEDASYKTLWDLEMGPDGEEDGPDDYIRALLPVLVQWRKRLTKKRAELRGLPDSDYRRRYEGWLREESEGYQRALLKLSEAWLTYFFCFEGSGVPTSLIFDLDGGTQ</sequence>
<dbReference type="AlphaFoldDB" id="A0A2P2GS71"/>
<dbReference type="Proteomes" id="UP000265325">
    <property type="component" value="Unassembled WGS sequence"/>
</dbReference>
<gene>
    <name evidence="1" type="ORF">VO63_07755</name>
</gene>